<evidence type="ECO:0000313" key="9">
    <source>
        <dbReference type="Proteomes" id="UP001285521"/>
    </source>
</evidence>
<reference evidence="8 9" key="1">
    <citation type="submission" date="2023-11" db="EMBL/GenBank/DDBJ databases">
        <title>Lentzea sokolovensis, sp. nov., Lentzea kristufkii, sp. nov., and Lentzea miocenensis, sp. nov., rare actinobacteria from Sokolov Coal Basin, Miocene lacustrine sediment, Czech Republic.</title>
        <authorList>
            <person name="Lara A."/>
            <person name="Kotroba L."/>
            <person name="Nouioui I."/>
            <person name="Neumann-Schaal M."/>
            <person name="Mast Y."/>
            <person name="Chronakova A."/>
        </authorList>
    </citation>
    <scope>NUCLEOTIDE SEQUENCE [LARGE SCALE GENOMIC DNA]</scope>
    <source>
        <strain evidence="8 9">BCCO 10_0856</strain>
    </source>
</reference>
<gene>
    <name evidence="8" type="ORF">SK803_41720</name>
</gene>
<evidence type="ECO:0000256" key="5">
    <source>
        <dbReference type="ARBA" id="ARBA00022777"/>
    </source>
</evidence>
<proteinExistence type="predicted"/>
<keyword evidence="9" id="KW-1185">Reference proteome</keyword>
<accession>A0ABU4TF07</accession>
<dbReference type="Gene3D" id="1.10.510.10">
    <property type="entry name" value="Transferase(Phosphotransferase) domain 1"/>
    <property type="match status" value="1"/>
</dbReference>
<dbReference type="SMART" id="SM00220">
    <property type="entry name" value="S_TKc"/>
    <property type="match status" value="1"/>
</dbReference>
<dbReference type="GO" id="GO:0016301">
    <property type="term" value="F:kinase activity"/>
    <property type="evidence" value="ECO:0007669"/>
    <property type="project" value="UniProtKB-KW"/>
</dbReference>
<dbReference type="EC" id="2.7.11.1" evidence="1"/>
<dbReference type="Proteomes" id="UP001285521">
    <property type="component" value="Unassembled WGS sequence"/>
</dbReference>
<dbReference type="PROSITE" id="PS50011">
    <property type="entry name" value="PROTEIN_KINASE_DOM"/>
    <property type="match status" value="1"/>
</dbReference>
<dbReference type="Pfam" id="PF00069">
    <property type="entry name" value="Pkinase"/>
    <property type="match status" value="1"/>
</dbReference>
<dbReference type="InterPro" id="IPR000719">
    <property type="entry name" value="Prot_kinase_dom"/>
</dbReference>
<evidence type="ECO:0000256" key="1">
    <source>
        <dbReference type="ARBA" id="ARBA00012513"/>
    </source>
</evidence>
<keyword evidence="4" id="KW-0547">Nucleotide-binding</keyword>
<dbReference type="EMBL" id="JAXAVW010000048">
    <property type="protein sequence ID" value="MDX8036753.1"/>
    <property type="molecule type" value="Genomic_DNA"/>
</dbReference>
<name>A0ABU4TF07_9PSEU</name>
<feature type="domain" description="Protein kinase" evidence="7">
    <location>
        <begin position="117"/>
        <end position="380"/>
    </location>
</feature>
<dbReference type="PANTHER" id="PTHR43289:SF6">
    <property type="entry name" value="SERINE_THREONINE-PROTEIN KINASE NEKL-3"/>
    <property type="match status" value="1"/>
</dbReference>
<keyword evidence="5 8" id="KW-0418">Kinase</keyword>
<evidence type="ECO:0000256" key="6">
    <source>
        <dbReference type="ARBA" id="ARBA00022840"/>
    </source>
</evidence>
<evidence type="ECO:0000256" key="4">
    <source>
        <dbReference type="ARBA" id="ARBA00022741"/>
    </source>
</evidence>
<evidence type="ECO:0000259" key="7">
    <source>
        <dbReference type="PROSITE" id="PS50011"/>
    </source>
</evidence>
<dbReference type="PANTHER" id="PTHR43289">
    <property type="entry name" value="MITOGEN-ACTIVATED PROTEIN KINASE KINASE KINASE 20-RELATED"/>
    <property type="match status" value="1"/>
</dbReference>
<evidence type="ECO:0000256" key="2">
    <source>
        <dbReference type="ARBA" id="ARBA00022527"/>
    </source>
</evidence>
<dbReference type="SUPFAM" id="SSF56112">
    <property type="entry name" value="Protein kinase-like (PK-like)"/>
    <property type="match status" value="1"/>
</dbReference>
<keyword evidence="3" id="KW-0808">Transferase</keyword>
<evidence type="ECO:0000256" key="3">
    <source>
        <dbReference type="ARBA" id="ARBA00022679"/>
    </source>
</evidence>
<evidence type="ECO:0000313" key="8">
    <source>
        <dbReference type="EMBL" id="MDX8036753.1"/>
    </source>
</evidence>
<dbReference type="InterPro" id="IPR011009">
    <property type="entry name" value="Kinase-like_dom_sf"/>
</dbReference>
<dbReference type="RefSeq" id="WP_319971747.1">
    <property type="nucleotide sequence ID" value="NZ_JAXAVW010000048.1"/>
</dbReference>
<sequence>MGDSTTVYEFAADAGIARLAPAGTGDPDGVGGHVVFRHSARWLPQRIDHEAADLLSRFTVPRTADEVISAYCHDRGEQAAAVVDDARQVVAVMVGRGVLVAQGQSGSPPAVGWASGYRTLRCVRSTDDAEVWEATGPDGEHVALKIAAGDDDVAMLHQEAMILPRLNGVAVPRLVEWRPGPDLCLLATQWTQGISPDAAAAPLIDQARAGSAAAFTALLDLALSILDAYIALHAADVVHGDVHQGNILVAGTTATLVDFGQARPWLPPMLVPTRRVEPGYAEPEFATAMLHRHPSPHPSAASDQYSLATLLYGLFTGSRYLPHTTNLRDWLHRVAHQPPDPLPDWTRRHHPALETVLHRALAKNPTDRYPTLAQLRHDLVAARPVHDSAPQVRCW</sequence>
<keyword evidence="6" id="KW-0067">ATP-binding</keyword>
<comment type="caution">
    <text evidence="8">The sequence shown here is derived from an EMBL/GenBank/DDBJ whole genome shotgun (WGS) entry which is preliminary data.</text>
</comment>
<protein>
    <recommendedName>
        <fullName evidence="1">non-specific serine/threonine protein kinase</fullName>
        <ecNumber evidence="1">2.7.11.1</ecNumber>
    </recommendedName>
</protein>
<organism evidence="8 9">
    <name type="scientific">Lentzea miocenica</name>
    <dbReference type="NCBI Taxonomy" id="3095431"/>
    <lineage>
        <taxon>Bacteria</taxon>
        <taxon>Bacillati</taxon>
        <taxon>Actinomycetota</taxon>
        <taxon>Actinomycetes</taxon>
        <taxon>Pseudonocardiales</taxon>
        <taxon>Pseudonocardiaceae</taxon>
        <taxon>Lentzea</taxon>
    </lineage>
</organism>
<keyword evidence="2" id="KW-0723">Serine/threonine-protein kinase</keyword>